<reference evidence="1 2" key="1">
    <citation type="submission" date="2019-03" db="EMBL/GenBank/DDBJ databases">
        <title>Genomic Encyclopedia of Type Strains, Phase IV (KMG-IV): sequencing the most valuable type-strain genomes for metagenomic binning, comparative biology and taxonomic classification.</title>
        <authorList>
            <person name="Goeker M."/>
        </authorList>
    </citation>
    <scope>NUCLEOTIDE SEQUENCE [LARGE SCALE GENOMIC DNA]</scope>
    <source>
        <strain evidence="1 2">DSM 13587</strain>
    </source>
</reference>
<comment type="caution">
    <text evidence="1">The sequence shown here is derived from an EMBL/GenBank/DDBJ whole genome shotgun (WGS) entry which is preliminary data.</text>
</comment>
<keyword evidence="2" id="KW-1185">Reference proteome</keyword>
<evidence type="ECO:0000313" key="1">
    <source>
        <dbReference type="EMBL" id="TCT23729.1"/>
    </source>
</evidence>
<evidence type="ECO:0000313" key="2">
    <source>
        <dbReference type="Proteomes" id="UP000295717"/>
    </source>
</evidence>
<accession>A0A4R3N9R2</accession>
<proteinExistence type="predicted"/>
<dbReference type="AlphaFoldDB" id="A0A4R3N9R2"/>
<gene>
    <name evidence="1" type="ORF">EDC35_10140</name>
</gene>
<name>A0A4R3N9R2_9GAMM</name>
<protein>
    <submittedName>
        <fullName evidence="1">Uncharacterized protein</fullName>
    </submittedName>
</protein>
<dbReference type="EMBL" id="SMAO01000001">
    <property type="protein sequence ID" value="TCT23729.1"/>
    <property type="molecule type" value="Genomic_DNA"/>
</dbReference>
<sequence length="33" mass="3867">MPLDQGFCLDRINRIDTILKSLFLILFILSKKT</sequence>
<dbReference type="Proteomes" id="UP000295717">
    <property type="component" value="Unassembled WGS sequence"/>
</dbReference>
<organism evidence="1 2">
    <name type="scientific">Thiobaca trueperi</name>
    <dbReference type="NCBI Taxonomy" id="127458"/>
    <lineage>
        <taxon>Bacteria</taxon>
        <taxon>Pseudomonadati</taxon>
        <taxon>Pseudomonadota</taxon>
        <taxon>Gammaproteobacteria</taxon>
        <taxon>Chromatiales</taxon>
        <taxon>Chromatiaceae</taxon>
        <taxon>Thiobaca</taxon>
    </lineage>
</organism>